<dbReference type="RefSeq" id="WP_237468179.1">
    <property type="nucleotide sequence ID" value="NZ_CAKLDI010000002.1"/>
</dbReference>
<dbReference type="Proteomes" id="UP000838672">
    <property type="component" value="Unassembled WGS sequence"/>
</dbReference>
<accession>A0ABM8ZYE6</accession>
<proteinExistence type="predicted"/>
<comment type="caution">
    <text evidence="1">The sequence shown here is derived from an EMBL/GenBank/DDBJ whole genome shotgun (WGS) entry which is preliminary data.</text>
</comment>
<reference evidence="1" key="1">
    <citation type="submission" date="2021-11" db="EMBL/GenBank/DDBJ databases">
        <authorList>
            <person name="Rodrigo-Torres L."/>
            <person name="Arahal R. D."/>
            <person name="Lucena T."/>
        </authorList>
    </citation>
    <scope>NUCLEOTIDE SEQUENCE</scope>
    <source>
        <strain evidence="1">CECT 7929</strain>
    </source>
</reference>
<name>A0ABM8ZYE6_9VIBR</name>
<organism evidence="1 2">
    <name type="scientific">Vibrio stylophorae</name>
    <dbReference type="NCBI Taxonomy" id="659351"/>
    <lineage>
        <taxon>Bacteria</taxon>
        <taxon>Pseudomonadati</taxon>
        <taxon>Pseudomonadota</taxon>
        <taxon>Gammaproteobacteria</taxon>
        <taxon>Vibrionales</taxon>
        <taxon>Vibrionaceae</taxon>
        <taxon>Vibrio</taxon>
    </lineage>
</organism>
<evidence type="ECO:0000313" key="2">
    <source>
        <dbReference type="Proteomes" id="UP000838672"/>
    </source>
</evidence>
<evidence type="ECO:0000313" key="1">
    <source>
        <dbReference type="EMBL" id="CAH0535338.1"/>
    </source>
</evidence>
<protein>
    <submittedName>
        <fullName evidence="1">Uncharacterized protein</fullName>
    </submittedName>
</protein>
<gene>
    <name evidence="1" type="ORF">VST7929_02934</name>
</gene>
<keyword evidence="2" id="KW-1185">Reference proteome</keyword>
<dbReference type="EMBL" id="CAKLDI010000002">
    <property type="protein sequence ID" value="CAH0535338.1"/>
    <property type="molecule type" value="Genomic_DNA"/>
</dbReference>
<sequence length="167" mass="18895">MKFNDTDLLDLASGLKAAIETHEVKSEYQDSLLSDILFQVASLIDEKQGSTLHEEVFGLLENYTPQFSDYLVCELDIKYGDEVLETNVLKSNIEISEGLLLNLELLLDLRDISEIDDDIDTNSKFQGSKLSELTFKPLHGANESYRERFSTLQNLVNFIAEVAGKWV</sequence>